<evidence type="ECO:0000313" key="2">
    <source>
        <dbReference type="EMBL" id="RAO70034.1"/>
    </source>
</evidence>
<reference evidence="2 3" key="1">
    <citation type="journal article" date="2017" name="Biotechnol. Biofuels">
        <title>Differential beta-glucosidase expression as a function of carbon source availability in Talaromyces amestolkiae: a genomic and proteomic approach.</title>
        <authorList>
            <person name="de Eugenio L.I."/>
            <person name="Mendez-Liter J.A."/>
            <person name="Nieto-Dominguez M."/>
            <person name="Alonso L."/>
            <person name="Gil-Munoz J."/>
            <person name="Barriuso J."/>
            <person name="Prieto A."/>
            <person name="Martinez M.J."/>
        </authorList>
    </citation>
    <scope>NUCLEOTIDE SEQUENCE [LARGE SCALE GENOMIC DNA]</scope>
    <source>
        <strain evidence="2 3">CIB</strain>
    </source>
</reference>
<accession>A0A364L2M5</accession>
<evidence type="ECO:0000313" key="3">
    <source>
        <dbReference type="Proteomes" id="UP000249363"/>
    </source>
</evidence>
<dbReference type="EMBL" id="MIKG01000011">
    <property type="protein sequence ID" value="RAO70034.1"/>
    <property type="molecule type" value="Genomic_DNA"/>
</dbReference>
<feature type="domain" description="Ribosomal RNA methyltransferase FtsJ" evidence="1">
    <location>
        <begin position="14"/>
        <end position="201"/>
    </location>
</feature>
<proteinExistence type="predicted"/>
<dbReference type="Gene3D" id="3.40.50.150">
    <property type="entry name" value="Vaccinia Virus protein VP39"/>
    <property type="match status" value="1"/>
</dbReference>
<keyword evidence="3" id="KW-1185">Reference proteome</keyword>
<evidence type="ECO:0000259" key="1">
    <source>
        <dbReference type="Pfam" id="PF01728"/>
    </source>
</evidence>
<dbReference type="InterPro" id="IPR002877">
    <property type="entry name" value="RNA_MeTrfase_FtsJ_dom"/>
</dbReference>
<gene>
    <name evidence="2" type="ORF">BHQ10_006046</name>
</gene>
<dbReference type="GO" id="GO:0008168">
    <property type="term" value="F:methyltransferase activity"/>
    <property type="evidence" value="ECO:0007669"/>
    <property type="project" value="InterPro"/>
</dbReference>
<dbReference type="OrthoDB" id="417125at2759"/>
<name>A0A364L2M5_TALAM</name>
<dbReference type="Proteomes" id="UP000249363">
    <property type="component" value="Unassembled WGS sequence"/>
</dbReference>
<dbReference type="Pfam" id="PF01728">
    <property type="entry name" value="FtsJ"/>
    <property type="match status" value="1"/>
</dbReference>
<dbReference type="AlphaFoldDB" id="A0A364L2M5"/>
<dbReference type="SUPFAM" id="SSF53335">
    <property type="entry name" value="S-adenosyl-L-methionine-dependent methyltransferases"/>
    <property type="match status" value="1"/>
</dbReference>
<dbReference type="GeneID" id="63795262"/>
<protein>
    <recommendedName>
        <fullName evidence="1">Ribosomal RNA methyltransferase FtsJ domain-containing protein</fullName>
    </recommendedName>
</protein>
<dbReference type="STRING" id="1196081.A0A364L2M5"/>
<dbReference type="GO" id="GO:0032259">
    <property type="term" value="P:methylation"/>
    <property type="evidence" value="ECO:0007669"/>
    <property type="project" value="InterPro"/>
</dbReference>
<dbReference type="InterPro" id="IPR029063">
    <property type="entry name" value="SAM-dependent_MTases_sf"/>
</dbReference>
<sequence length="287" mass="32496">MTKQVGNGLASGTNIFRLWSSSAKVLDLCMAPGGFTSTAARNLPRSLIDAVTLPPEVGGYEVMAKEDCRDIIYADITMYITEMAREKEVPTGHPDSNKFDTSRPFLGNLYDIVICGGAVGKDHPREEYRSDCESYRLTVSQLVFAMNRLNPGGSLVLLLHRLESWDTVCLIHAFNAFSDIQLYKHPKAHAIKSSFYLVAKNINLDHCDAKESILYWKSLWVHLTFKEFEDVPLRQSSLYNSHDTFVRRLLDEFGPQYLEIARPIWRIQADTLRNASFTHSTQNSIKA</sequence>
<dbReference type="RefSeq" id="XP_040734550.1">
    <property type="nucleotide sequence ID" value="XM_040878589.1"/>
</dbReference>
<organism evidence="2 3">
    <name type="scientific">Talaromyces amestolkiae</name>
    <dbReference type="NCBI Taxonomy" id="1196081"/>
    <lineage>
        <taxon>Eukaryota</taxon>
        <taxon>Fungi</taxon>
        <taxon>Dikarya</taxon>
        <taxon>Ascomycota</taxon>
        <taxon>Pezizomycotina</taxon>
        <taxon>Eurotiomycetes</taxon>
        <taxon>Eurotiomycetidae</taxon>
        <taxon>Eurotiales</taxon>
        <taxon>Trichocomaceae</taxon>
        <taxon>Talaromyces</taxon>
        <taxon>Talaromyces sect. Talaromyces</taxon>
    </lineage>
</organism>
<comment type="caution">
    <text evidence="2">The sequence shown here is derived from an EMBL/GenBank/DDBJ whole genome shotgun (WGS) entry which is preliminary data.</text>
</comment>